<organism evidence="3">
    <name type="scientific">viral metagenome</name>
    <dbReference type="NCBI Taxonomy" id="1070528"/>
    <lineage>
        <taxon>unclassified sequences</taxon>
        <taxon>metagenomes</taxon>
        <taxon>organismal metagenomes</taxon>
    </lineage>
</organism>
<evidence type="ECO:0000313" key="3">
    <source>
        <dbReference type="EMBL" id="QHT13304.1"/>
    </source>
</evidence>
<dbReference type="AlphaFoldDB" id="A0A6C0DAW1"/>
<proteinExistence type="predicted"/>
<reference evidence="3" key="1">
    <citation type="journal article" date="2020" name="Nature">
        <title>Giant virus diversity and host interactions through global metagenomics.</title>
        <authorList>
            <person name="Schulz F."/>
            <person name="Roux S."/>
            <person name="Paez-Espino D."/>
            <person name="Jungbluth S."/>
            <person name="Walsh D.A."/>
            <person name="Denef V.J."/>
            <person name="McMahon K.D."/>
            <person name="Konstantinidis K.T."/>
            <person name="Eloe-Fadrosh E.A."/>
            <person name="Kyrpides N.C."/>
            <person name="Woyke T."/>
        </authorList>
    </citation>
    <scope>NUCLEOTIDE SEQUENCE</scope>
    <source>
        <strain evidence="3">GVMAG-M-3300023174-131</strain>
    </source>
</reference>
<sequence length="200" mass="22993">MSLIISPYKNIEQYTRIVIEPHQMNSDIRNHLKFNLKKKVEKKCNKNGFVDEIYRITNYSDGTMIPENLSGNAIYDISYHCRLCIPIENSIIISQVKVINQELVVTINGPIMTFIPKDNVDSNIWNIVDNYTHKTKPSIKLAVGDYICVRIINKRINDGDTQIKTIGILLDLPSEKEIEKYFGSKIIIESEGEEINSNFI</sequence>
<dbReference type="SUPFAM" id="SSF88798">
    <property type="entry name" value="N-terminal, heterodimerisation domain of RBP7 (RpoE)"/>
    <property type="match status" value="1"/>
</dbReference>
<dbReference type="Gene3D" id="3.30.1490.120">
    <property type="entry name" value="RNA polymerase Rpb7-like, N-terminal domain"/>
    <property type="match status" value="1"/>
</dbReference>
<evidence type="ECO:0000256" key="1">
    <source>
        <dbReference type="ARBA" id="ARBA00022478"/>
    </source>
</evidence>
<evidence type="ECO:0008006" key="4">
    <source>
        <dbReference type="Google" id="ProtNLM"/>
    </source>
</evidence>
<protein>
    <recommendedName>
        <fullName evidence="4">RNA polymerase Rpb7-like N-terminal domain-containing protein</fullName>
    </recommendedName>
</protein>
<keyword evidence="2" id="KW-0804">Transcription</keyword>
<dbReference type="EMBL" id="MN739565">
    <property type="protein sequence ID" value="QHT13304.1"/>
    <property type="molecule type" value="Genomic_DNA"/>
</dbReference>
<dbReference type="InterPro" id="IPR036898">
    <property type="entry name" value="RNA_pol_Rpb7-like_N_sf"/>
</dbReference>
<name>A0A6C0DAW1_9ZZZZ</name>
<dbReference type="GO" id="GO:0000428">
    <property type="term" value="C:DNA-directed RNA polymerase complex"/>
    <property type="evidence" value="ECO:0007669"/>
    <property type="project" value="UniProtKB-KW"/>
</dbReference>
<evidence type="ECO:0000256" key="2">
    <source>
        <dbReference type="ARBA" id="ARBA00023163"/>
    </source>
</evidence>
<keyword evidence="1" id="KW-0240">DNA-directed RNA polymerase</keyword>
<accession>A0A6C0DAW1</accession>